<keyword evidence="7" id="KW-0067">ATP-binding</keyword>
<dbReference type="InterPro" id="IPR012947">
    <property type="entry name" value="tRNA_SAD"/>
</dbReference>
<keyword evidence="6" id="KW-0547">Nucleotide-binding</keyword>
<dbReference type="PROSITE" id="PS51880">
    <property type="entry name" value="TGS"/>
    <property type="match status" value="1"/>
</dbReference>
<dbReference type="InterPro" id="IPR012676">
    <property type="entry name" value="TGS-like"/>
</dbReference>
<evidence type="ECO:0000256" key="13">
    <source>
        <dbReference type="SAM" id="MobiDB-lite"/>
    </source>
</evidence>
<dbReference type="HOGENOM" id="CLU_008554_0_2_1"/>
<dbReference type="Pfam" id="PF07973">
    <property type="entry name" value="tRNA_SAD"/>
    <property type="match status" value="1"/>
</dbReference>
<dbReference type="InterPro" id="IPR002320">
    <property type="entry name" value="Thr-tRNA-ligase_IIa"/>
</dbReference>
<dbReference type="PANTHER" id="PTHR11451">
    <property type="entry name" value="THREONINE-TRNA LIGASE"/>
    <property type="match status" value="1"/>
</dbReference>
<feature type="region of interest" description="Disordered" evidence="13">
    <location>
        <begin position="1"/>
        <end position="40"/>
    </location>
</feature>
<dbReference type="OrthoDB" id="5423599at2759"/>
<gene>
    <name evidence="16" type="ORF">SERLADRAFT_368238</name>
</gene>
<dbReference type="CDD" id="cd00860">
    <property type="entry name" value="ThrRS_anticodon"/>
    <property type="match status" value="1"/>
</dbReference>
<keyword evidence="5" id="KW-0436">Ligase</keyword>
<feature type="domain" description="Aminoacyl-transfer RNA synthetases class-II family profile" evidence="14">
    <location>
        <begin position="343"/>
        <end position="615"/>
    </location>
</feature>
<proteinExistence type="inferred from homology"/>
<name>F8NR64_SERL9</name>
<dbReference type="GO" id="GO:0005739">
    <property type="term" value="C:mitochondrion"/>
    <property type="evidence" value="ECO:0007669"/>
    <property type="project" value="TreeGrafter"/>
</dbReference>
<evidence type="ECO:0000256" key="10">
    <source>
        <dbReference type="ARBA" id="ARBA00031900"/>
    </source>
</evidence>
<dbReference type="NCBIfam" id="TIGR00418">
    <property type="entry name" value="thrS"/>
    <property type="match status" value="1"/>
</dbReference>
<comment type="similarity">
    <text evidence="2">Belongs to the class-II aminoacyl-tRNA synthetase family.</text>
</comment>
<evidence type="ECO:0000256" key="4">
    <source>
        <dbReference type="ARBA" id="ARBA00022490"/>
    </source>
</evidence>
<dbReference type="EC" id="6.1.1.3" evidence="3"/>
<dbReference type="Gene3D" id="3.30.930.10">
    <property type="entry name" value="Bira Bifunctional Protein, Domain 2"/>
    <property type="match status" value="1"/>
</dbReference>
<feature type="compositionally biased region" description="Polar residues" evidence="13">
    <location>
        <begin position="1"/>
        <end position="11"/>
    </location>
</feature>
<dbReference type="HAMAP" id="MF_00184">
    <property type="entry name" value="Thr_tRNA_synth"/>
    <property type="match status" value="1"/>
</dbReference>
<dbReference type="InterPro" id="IPR006195">
    <property type="entry name" value="aa-tRNA-synth_II"/>
</dbReference>
<dbReference type="InterPro" id="IPR045864">
    <property type="entry name" value="aa-tRNA-synth_II/BPL/LPL"/>
</dbReference>
<dbReference type="GO" id="GO:0006435">
    <property type="term" value="P:threonyl-tRNA aminoacylation"/>
    <property type="evidence" value="ECO:0007669"/>
    <property type="project" value="InterPro"/>
</dbReference>
<dbReference type="SUPFAM" id="SSF52954">
    <property type="entry name" value="Class II aaRS ABD-related"/>
    <property type="match status" value="1"/>
</dbReference>
<dbReference type="InterPro" id="IPR012675">
    <property type="entry name" value="Beta-grasp_dom_sf"/>
</dbReference>
<evidence type="ECO:0000259" key="14">
    <source>
        <dbReference type="PROSITE" id="PS50862"/>
    </source>
</evidence>
<dbReference type="InterPro" id="IPR036621">
    <property type="entry name" value="Anticodon-bd_dom_sf"/>
</dbReference>
<protein>
    <recommendedName>
        <fullName evidence="12">Probable threonine--tRNA ligase, cytoplasmic</fullName>
        <ecNumber evidence="3">6.1.1.3</ecNumber>
    </recommendedName>
    <alternativeName>
        <fullName evidence="10">Threonyl-tRNA synthetase</fullName>
    </alternativeName>
</protein>
<dbReference type="CDD" id="cd01667">
    <property type="entry name" value="TGS_ThrRS"/>
    <property type="match status" value="1"/>
</dbReference>
<dbReference type="CDD" id="cd00771">
    <property type="entry name" value="ThrRS_core"/>
    <property type="match status" value="1"/>
</dbReference>
<evidence type="ECO:0000256" key="7">
    <source>
        <dbReference type="ARBA" id="ARBA00022840"/>
    </source>
</evidence>
<evidence type="ECO:0000256" key="5">
    <source>
        <dbReference type="ARBA" id="ARBA00022598"/>
    </source>
</evidence>
<dbReference type="FunFam" id="3.30.980.10:FF:000005">
    <property type="entry name" value="Threonyl-tRNA synthetase, mitochondrial"/>
    <property type="match status" value="1"/>
</dbReference>
<feature type="domain" description="TGS" evidence="15">
    <location>
        <begin position="76"/>
        <end position="138"/>
    </location>
</feature>
<dbReference type="EMBL" id="GL945432">
    <property type="protein sequence ID" value="EGO26711.1"/>
    <property type="molecule type" value="Genomic_DNA"/>
</dbReference>
<comment type="subcellular location">
    <subcellularLocation>
        <location evidence="1">Cytoplasm</location>
    </subcellularLocation>
</comment>
<dbReference type="Pfam" id="PF02824">
    <property type="entry name" value="TGS"/>
    <property type="match status" value="1"/>
</dbReference>
<sequence>MTTPVASTSEPVQIPALEAPHATGGKQQKEKKVKQAAGSAYPLELQPPPEFFDHRIKIFEKLKAEYDDFVKAQPRQEIVITLPDGSERKGTSWETSPMDVAKEVSKSLSERIVIAKVDGNLWDLERPLEAACKLELLDFEHPEGKRVFWHSSAHVLGEAAERHYGCHLCIGPPVEEGFFYEMALEDRAVSMTDYPALEKLSESAVKEKQKFERLVVPKETLLEMFGYNKYKKHIIESKIPDGTSTTVYRCGPMVDLCVGPHIPHTGKIKAFMVTKNSASYFLGDPNNDSLQRIYGISFPDKKQLTEYKAFLAEAARRDHRKIAKEQELFFFNDLSPGSCFFLPHGTRIYNTLLEMLRSEYYKRGYQEVISPNMYNSKLWETSGHSQNYQDGMFTLDVEKEKWALKPMNCPGHCLIFDSRDRSYKELPIRMAEFGIIHRNEASGALTGLTRVRRFVQDDTHVFCMPSQIEEEISALFDFMQHVYGLFGFDFQLELSTRPDNYLGALETWNVAEEQLKVALDKQYPGKWEINPGDGAFYGPKIDITIRDALRRSFQCATIQLDFQLPERFNLKYRSAEDATSSDRALSRPVIIHRAILGSLERFIAIITEHFAGKWPFWLSPRQVLVVPVAAPYRAYAQEVTDYLSSLGIYVDVDNGENTLPKKVRNGEIAQYNFILVVGQEELDGRSVNVRNRDDVGTKAKTDMIPLEEIGKKLAALKASKSLTNKLV</sequence>
<dbReference type="GO" id="GO:0005524">
    <property type="term" value="F:ATP binding"/>
    <property type="evidence" value="ECO:0007669"/>
    <property type="project" value="UniProtKB-KW"/>
</dbReference>
<reference evidence="16" key="1">
    <citation type="submission" date="2011-04" db="EMBL/GenBank/DDBJ databases">
        <title>Evolution of plant cell wall degrading machinery underlies the functional diversity of forest fungi.</title>
        <authorList>
            <consortium name="US DOE Joint Genome Institute (JGI-PGF)"/>
            <person name="Eastwood D.C."/>
            <person name="Floudas D."/>
            <person name="Binder M."/>
            <person name="Majcherczyk A."/>
            <person name="Schneider P."/>
            <person name="Aerts A."/>
            <person name="Asiegbu F.O."/>
            <person name="Baker S.E."/>
            <person name="Barry K."/>
            <person name="Bendiksby M."/>
            <person name="Blumentritt M."/>
            <person name="Coutinho P.M."/>
            <person name="Cullen D."/>
            <person name="Cullen D."/>
            <person name="Gathman A."/>
            <person name="Goodell B."/>
            <person name="Henrissat B."/>
            <person name="Ihrmark K."/>
            <person name="Kauserud H."/>
            <person name="Kohler A."/>
            <person name="LaButti K."/>
            <person name="Lapidus A."/>
            <person name="Lavin J.L."/>
            <person name="Lee Y.-H."/>
            <person name="Lindquist E."/>
            <person name="Lilly W."/>
            <person name="Lucas S."/>
            <person name="Morin E."/>
            <person name="Murat C."/>
            <person name="Oguiza J.A."/>
            <person name="Park J."/>
            <person name="Pisabarro A.G."/>
            <person name="Riley R."/>
            <person name="Rosling A."/>
            <person name="Salamov A."/>
            <person name="Schmidt O."/>
            <person name="Schmutz J."/>
            <person name="Skrede I."/>
            <person name="Stenlid J."/>
            <person name="Wiebenga A."/>
            <person name="Xie X."/>
            <person name="Kues U."/>
            <person name="Hibbett D.S."/>
            <person name="Hoffmeister D."/>
            <person name="Hogberg N."/>
            <person name="Martin F."/>
            <person name="Grigoriev I.V."/>
            <person name="Watkinson S.C."/>
        </authorList>
    </citation>
    <scope>NUCLEOTIDE SEQUENCE</scope>
    <source>
        <strain evidence="16">S7.9</strain>
    </source>
</reference>
<evidence type="ECO:0000256" key="11">
    <source>
        <dbReference type="ARBA" id="ARBA00049515"/>
    </source>
</evidence>
<dbReference type="PROSITE" id="PS50862">
    <property type="entry name" value="AA_TRNA_LIGASE_II"/>
    <property type="match status" value="1"/>
</dbReference>
<dbReference type="InterPro" id="IPR004095">
    <property type="entry name" value="TGS"/>
</dbReference>
<dbReference type="SUPFAM" id="SSF55681">
    <property type="entry name" value="Class II aaRS and biotin synthetases"/>
    <property type="match status" value="1"/>
</dbReference>
<dbReference type="InterPro" id="IPR004154">
    <property type="entry name" value="Anticodon-bd"/>
</dbReference>
<comment type="catalytic activity">
    <reaction evidence="11">
        <text>tRNA(Thr) + L-threonine + ATP = L-threonyl-tRNA(Thr) + AMP + diphosphate + H(+)</text>
        <dbReference type="Rhea" id="RHEA:24624"/>
        <dbReference type="Rhea" id="RHEA-COMP:9670"/>
        <dbReference type="Rhea" id="RHEA-COMP:9704"/>
        <dbReference type="ChEBI" id="CHEBI:15378"/>
        <dbReference type="ChEBI" id="CHEBI:30616"/>
        <dbReference type="ChEBI" id="CHEBI:33019"/>
        <dbReference type="ChEBI" id="CHEBI:57926"/>
        <dbReference type="ChEBI" id="CHEBI:78442"/>
        <dbReference type="ChEBI" id="CHEBI:78534"/>
        <dbReference type="ChEBI" id="CHEBI:456215"/>
        <dbReference type="EC" id="6.1.1.3"/>
    </reaction>
</comment>
<dbReference type="Pfam" id="PF03129">
    <property type="entry name" value="HGTP_anticodon"/>
    <property type="match status" value="1"/>
</dbReference>
<evidence type="ECO:0000256" key="12">
    <source>
        <dbReference type="ARBA" id="ARBA00072369"/>
    </source>
</evidence>
<dbReference type="KEGG" id="sla:SERLADRAFT_368238"/>
<evidence type="ECO:0000256" key="1">
    <source>
        <dbReference type="ARBA" id="ARBA00004496"/>
    </source>
</evidence>
<dbReference type="Gene3D" id="3.30.980.10">
    <property type="entry name" value="Threonyl-trna Synthetase, Chain A, domain 2"/>
    <property type="match status" value="1"/>
</dbReference>
<dbReference type="InterPro" id="IPR002314">
    <property type="entry name" value="aa-tRNA-synt_IIb"/>
</dbReference>
<dbReference type="RefSeq" id="XP_007316884.1">
    <property type="nucleotide sequence ID" value="XM_007316822.1"/>
</dbReference>
<dbReference type="AlphaFoldDB" id="F8NR64"/>
<accession>F8NR64</accession>
<dbReference type="Proteomes" id="UP000008064">
    <property type="component" value="Unassembled WGS sequence"/>
</dbReference>
<evidence type="ECO:0000256" key="3">
    <source>
        <dbReference type="ARBA" id="ARBA00013163"/>
    </source>
</evidence>
<evidence type="ECO:0000313" key="16">
    <source>
        <dbReference type="EMBL" id="EGO26711.1"/>
    </source>
</evidence>
<evidence type="ECO:0000256" key="2">
    <source>
        <dbReference type="ARBA" id="ARBA00008226"/>
    </source>
</evidence>
<dbReference type="PRINTS" id="PR01047">
    <property type="entry name" value="TRNASYNTHTHR"/>
</dbReference>
<dbReference type="PANTHER" id="PTHR11451:SF46">
    <property type="entry name" value="THREONINE--TRNA LIGASE"/>
    <property type="match status" value="1"/>
</dbReference>
<evidence type="ECO:0000256" key="9">
    <source>
        <dbReference type="ARBA" id="ARBA00023146"/>
    </source>
</evidence>
<dbReference type="InterPro" id="IPR018163">
    <property type="entry name" value="Thr/Ala-tRNA-synth_IIc_edit"/>
</dbReference>
<dbReference type="FunFam" id="3.10.20.30:FF:000006">
    <property type="entry name" value="Threonine--tRNA ligase, cytoplasmic"/>
    <property type="match status" value="1"/>
</dbReference>
<evidence type="ECO:0000259" key="15">
    <source>
        <dbReference type="PROSITE" id="PS51880"/>
    </source>
</evidence>
<organism>
    <name type="scientific">Serpula lacrymans var. lacrymans (strain S7.9)</name>
    <name type="common">Dry rot fungus</name>
    <dbReference type="NCBI Taxonomy" id="578457"/>
    <lineage>
        <taxon>Eukaryota</taxon>
        <taxon>Fungi</taxon>
        <taxon>Dikarya</taxon>
        <taxon>Basidiomycota</taxon>
        <taxon>Agaricomycotina</taxon>
        <taxon>Agaricomycetes</taxon>
        <taxon>Agaricomycetidae</taxon>
        <taxon>Boletales</taxon>
        <taxon>Coniophorineae</taxon>
        <taxon>Serpulaceae</taxon>
        <taxon>Serpula</taxon>
    </lineage>
</organism>
<keyword evidence="4" id="KW-0963">Cytoplasm</keyword>
<dbReference type="GO" id="GO:0004829">
    <property type="term" value="F:threonine-tRNA ligase activity"/>
    <property type="evidence" value="ECO:0007669"/>
    <property type="project" value="UniProtKB-EC"/>
</dbReference>
<dbReference type="InterPro" id="IPR047246">
    <property type="entry name" value="ThrRS_anticodon"/>
</dbReference>
<dbReference type="SUPFAM" id="SSF55186">
    <property type="entry name" value="ThrRS/AlaRS common domain"/>
    <property type="match status" value="1"/>
</dbReference>
<evidence type="ECO:0000256" key="8">
    <source>
        <dbReference type="ARBA" id="ARBA00022917"/>
    </source>
</evidence>
<keyword evidence="8" id="KW-0648">Protein biosynthesis</keyword>
<dbReference type="SMART" id="SM00863">
    <property type="entry name" value="tRNA_SAD"/>
    <property type="match status" value="1"/>
</dbReference>
<dbReference type="FunFam" id="3.30.930.10:FF:000019">
    <property type="entry name" value="Threonine--tRNA ligase"/>
    <property type="match status" value="1"/>
</dbReference>
<dbReference type="Gene3D" id="3.40.50.800">
    <property type="entry name" value="Anticodon-binding domain"/>
    <property type="match status" value="1"/>
</dbReference>
<dbReference type="GeneID" id="18810240"/>
<dbReference type="InterPro" id="IPR033728">
    <property type="entry name" value="ThrRS_core"/>
</dbReference>
<dbReference type="Gene3D" id="3.10.20.30">
    <property type="match status" value="1"/>
</dbReference>
<dbReference type="SUPFAM" id="SSF81271">
    <property type="entry name" value="TGS-like"/>
    <property type="match status" value="1"/>
</dbReference>
<dbReference type="Pfam" id="PF00587">
    <property type="entry name" value="tRNA-synt_2b"/>
    <property type="match status" value="1"/>
</dbReference>
<keyword evidence="9" id="KW-0030">Aminoacyl-tRNA synthetase</keyword>
<evidence type="ECO:0000256" key="6">
    <source>
        <dbReference type="ARBA" id="ARBA00022741"/>
    </source>
</evidence>